<comment type="similarity">
    <text evidence="2">Belongs to the replication factor A protein 3 family.</text>
</comment>
<protein>
    <submittedName>
        <fullName evidence="4">Uncharacterized protein</fullName>
    </submittedName>
</protein>
<dbReference type="GO" id="GO:0003677">
    <property type="term" value="F:DNA binding"/>
    <property type="evidence" value="ECO:0007669"/>
    <property type="project" value="InterPro"/>
</dbReference>
<evidence type="ECO:0000313" key="5">
    <source>
        <dbReference type="Proteomes" id="UP001162972"/>
    </source>
</evidence>
<evidence type="ECO:0000256" key="1">
    <source>
        <dbReference type="ARBA" id="ARBA00004123"/>
    </source>
</evidence>
<dbReference type="SUPFAM" id="SSF50249">
    <property type="entry name" value="Nucleic acid-binding proteins"/>
    <property type="match status" value="1"/>
</dbReference>
<reference evidence="4 5" key="1">
    <citation type="journal article" date="2023" name="Int. J. Mol. Sci.">
        <title>De Novo Assembly and Annotation of 11 Diverse Shrub Willow (Salix) Genomes Reveals Novel Gene Organization in Sex-Linked Regions.</title>
        <authorList>
            <person name="Hyden B."/>
            <person name="Feng K."/>
            <person name="Yates T.B."/>
            <person name="Jawdy S."/>
            <person name="Cereghino C."/>
            <person name="Smart L.B."/>
            <person name="Muchero W."/>
        </authorList>
    </citation>
    <scope>NUCLEOTIDE SEQUENCE [LARGE SCALE GENOMIC DNA]</scope>
    <source>
        <tissue evidence="4">Shoot tip</tissue>
    </source>
</reference>
<organism evidence="4 5">
    <name type="scientific">Salix udensis</name>
    <dbReference type="NCBI Taxonomy" id="889485"/>
    <lineage>
        <taxon>Eukaryota</taxon>
        <taxon>Viridiplantae</taxon>
        <taxon>Streptophyta</taxon>
        <taxon>Embryophyta</taxon>
        <taxon>Tracheophyta</taxon>
        <taxon>Spermatophyta</taxon>
        <taxon>Magnoliopsida</taxon>
        <taxon>eudicotyledons</taxon>
        <taxon>Gunneridae</taxon>
        <taxon>Pentapetalae</taxon>
        <taxon>rosids</taxon>
        <taxon>fabids</taxon>
        <taxon>Malpighiales</taxon>
        <taxon>Salicaceae</taxon>
        <taxon>Saliceae</taxon>
        <taxon>Salix</taxon>
    </lineage>
</organism>
<proteinExistence type="inferred from homology"/>
<evidence type="ECO:0000313" key="4">
    <source>
        <dbReference type="EMBL" id="KAJ6406690.1"/>
    </source>
</evidence>
<evidence type="ECO:0000256" key="3">
    <source>
        <dbReference type="ARBA" id="ARBA00023242"/>
    </source>
</evidence>
<dbReference type="Proteomes" id="UP001162972">
    <property type="component" value="Chromosome 6"/>
</dbReference>
<dbReference type="PANTHER" id="PTHR47058:SF3">
    <property type="entry name" value="REPLICATION PROTEIN A 14 KDA SUBUNIT A-RELATED"/>
    <property type="match status" value="1"/>
</dbReference>
<evidence type="ECO:0000256" key="2">
    <source>
        <dbReference type="ARBA" id="ARBA00009761"/>
    </source>
</evidence>
<name>A0AAD6NVN6_9ROSI</name>
<dbReference type="InterPro" id="IPR013970">
    <property type="entry name" value="Rfa2"/>
</dbReference>
<comment type="subcellular location">
    <subcellularLocation>
        <location evidence="1">Nucleus</location>
    </subcellularLocation>
</comment>
<dbReference type="GO" id="GO:0006260">
    <property type="term" value="P:DNA replication"/>
    <property type="evidence" value="ECO:0007669"/>
    <property type="project" value="InterPro"/>
</dbReference>
<keyword evidence="5" id="KW-1185">Reference proteome</keyword>
<dbReference type="InterPro" id="IPR012340">
    <property type="entry name" value="NA-bd_OB-fold"/>
</dbReference>
<dbReference type="Gene3D" id="2.40.50.140">
    <property type="entry name" value="Nucleic acid-binding proteins"/>
    <property type="match status" value="1"/>
</dbReference>
<gene>
    <name evidence="4" type="ORF">OIU84_010240</name>
</gene>
<dbReference type="PANTHER" id="PTHR47058">
    <property type="entry name" value="REPLICATION PROTEIN A 14 KDA SUBUNIT A-RELATED"/>
    <property type="match status" value="1"/>
</dbReference>
<sequence length="131" mass="14312">MDTSKPAIFVNGALLPMHVRKRVRTVIQVVGADRGAIVGKSPDDLQLVVEGSPPSAPLSNFVEVIGIADSEKSIQAEIWTNFGEVFGMSFCFFVKFPSTVLPFLKYIGFCCFYLRGLSGTVEQTQIIFSST</sequence>
<keyword evidence="3" id="KW-0539">Nucleus</keyword>
<dbReference type="GO" id="GO:0031981">
    <property type="term" value="C:nuclear lumen"/>
    <property type="evidence" value="ECO:0007669"/>
    <property type="project" value="UniProtKB-ARBA"/>
</dbReference>
<dbReference type="Pfam" id="PF08661">
    <property type="entry name" value="Rep_fac-A_3"/>
    <property type="match status" value="1"/>
</dbReference>
<comment type="caution">
    <text evidence="4">The sequence shown here is derived from an EMBL/GenBank/DDBJ whole genome shotgun (WGS) entry which is preliminary data.</text>
</comment>
<dbReference type="EMBL" id="JAPFFJ010000016">
    <property type="protein sequence ID" value="KAJ6406690.1"/>
    <property type="molecule type" value="Genomic_DNA"/>
</dbReference>
<accession>A0AAD6NVN6</accession>
<dbReference type="GO" id="GO:0006281">
    <property type="term" value="P:DNA repair"/>
    <property type="evidence" value="ECO:0007669"/>
    <property type="project" value="InterPro"/>
</dbReference>
<dbReference type="AlphaFoldDB" id="A0AAD6NVN6"/>
<dbReference type="GO" id="GO:0006310">
    <property type="term" value="P:DNA recombination"/>
    <property type="evidence" value="ECO:0007669"/>
    <property type="project" value="InterPro"/>
</dbReference>